<accession>A0A0U1D6H7</accession>
<organism evidence="2 3">
    <name type="scientific">Mycolicibacterium conceptionense</name>
    <dbReference type="NCBI Taxonomy" id="451644"/>
    <lineage>
        <taxon>Bacteria</taxon>
        <taxon>Bacillati</taxon>
        <taxon>Actinomycetota</taxon>
        <taxon>Actinomycetes</taxon>
        <taxon>Mycobacteriales</taxon>
        <taxon>Mycobacteriaceae</taxon>
        <taxon>Mycolicibacterium</taxon>
    </lineage>
</organism>
<protein>
    <submittedName>
        <fullName evidence="2">Uncharacterized protein</fullName>
    </submittedName>
</protein>
<evidence type="ECO:0000313" key="3">
    <source>
        <dbReference type="Proteomes" id="UP000182227"/>
    </source>
</evidence>
<proteinExistence type="predicted"/>
<evidence type="ECO:0000313" key="2">
    <source>
        <dbReference type="EMBL" id="CQD07361.1"/>
    </source>
</evidence>
<dbReference type="Proteomes" id="UP000182227">
    <property type="component" value="Unassembled WGS sequence"/>
</dbReference>
<name>A0A0U1D6H7_9MYCO</name>
<feature type="compositionally biased region" description="Acidic residues" evidence="1">
    <location>
        <begin position="17"/>
        <end position="28"/>
    </location>
</feature>
<sequence>MALEVEEVAVEIRSVEEDQIPSEGDDSNSGDSAGTEGKKYSRHWCCSSQIFFIAVC</sequence>
<dbReference type="AlphaFoldDB" id="A0A0U1D6H7"/>
<gene>
    <name evidence="2" type="ORF">BN970_01388</name>
</gene>
<reference evidence="2 3" key="1">
    <citation type="submission" date="2015-03" db="EMBL/GenBank/DDBJ databases">
        <authorList>
            <person name="Murphy D."/>
        </authorList>
    </citation>
    <scope>NUCLEOTIDE SEQUENCE [LARGE SCALE GENOMIC DNA]</scope>
    <source>
        <strain evidence="2 3">D16</strain>
    </source>
</reference>
<dbReference type="EMBL" id="CTEF01000001">
    <property type="protein sequence ID" value="CQD07361.1"/>
    <property type="molecule type" value="Genomic_DNA"/>
</dbReference>
<evidence type="ECO:0000256" key="1">
    <source>
        <dbReference type="SAM" id="MobiDB-lite"/>
    </source>
</evidence>
<feature type="region of interest" description="Disordered" evidence="1">
    <location>
        <begin position="14"/>
        <end position="39"/>
    </location>
</feature>